<reference evidence="2 3" key="1">
    <citation type="submission" date="2019-07" db="EMBL/GenBank/DDBJ databases">
        <title>Genome sequencing for Formosa sp. PS13.</title>
        <authorList>
            <person name="Park S.-J."/>
        </authorList>
    </citation>
    <scope>NUCLEOTIDE SEQUENCE [LARGE SCALE GENOMIC DNA]</scope>
    <source>
        <strain evidence="2 3">PS13</strain>
    </source>
</reference>
<feature type="domain" description="Lipid/polyisoprenoid-binding YceI-like" evidence="1">
    <location>
        <begin position="40"/>
        <end position="202"/>
    </location>
</feature>
<evidence type="ECO:0000313" key="3">
    <source>
        <dbReference type="Proteomes" id="UP000319209"/>
    </source>
</evidence>
<dbReference type="Gene3D" id="2.40.128.110">
    <property type="entry name" value="Lipid/polyisoprenoid-binding, YceI-like"/>
    <property type="match status" value="1"/>
</dbReference>
<protein>
    <submittedName>
        <fullName evidence="2">YceI family protein</fullName>
    </submittedName>
</protein>
<dbReference type="AlphaFoldDB" id="A0A516GS61"/>
<organism evidence="2 3">
    <name type="scientific">Formosa sediminum</name>
    <dbReference type="NCBI Taxonomy" id="2594004"/>
    <lineage>
        <taxon>Bacteria</taxon>
        <taxon>Pseudomonadati</taxon>
        <taxon>Bacteroidota</taxon>
        <taxon>Flavobacteriia</taxon>
        <taxon>Flavobacteriales</taxon>
        <taxon>Flavobacteriaceae</taxon>
        <taxon>Formosa</taxon>
    </lineage>
</organism>
<dbReference type="Pfam" id="PF04264">
    <property type="entry name" value="YceI"/>
    <property type="match status" value="1"/>
</dbReference>
<name>A0A516GS61_9FLAO</name>
<keyword evidence="3" id="KW-1185">Reference proteome</keyword>
<gene>
    <name evidence="2" type="ORF">FNB79_10405</name>
</gene>
<dbReference type="InterPro" id="IPR007372">
    <property type="entry name" value="Lipid/polyisoprenoid-bd_YceI"/>
</dbReference>
<evidence type="ECO:0000259" key="1">
    <source>
        <dbReference type="Pfam" id="PF04264"/>
    </source>
</evidence>
<sequence>MKRVTMLLAVCALALTTSCKSDKKETPITETPVEKTEQFVIKPEGTTVNWTAYKTTAKTPVSGVFTTLDFEPHAGSSVQEALNNVTFSIPISTIYSKDSIRDGKLQKFFFNVMADTEFLKGTLKTTSDTEAVATITMNGETHDLPLTYAVTDNRRVSLSGVMQLKDWNALDALATLHKACEVLHTGADGVSKTWEEVAITIDTYLREQ</sequence>
<dbReference type="Proteomes" id="UP000319209">
    <property type="component" value="Chromosome"/>
</dbReference>
<proteinExistence type="predicted"/>
<dbReference type="RefSeq" id="WP_143381238.1">
    <property type="nucleotide sequence ID" value="NZ_CP041637.1"/>
</dbReference>
<dbReference type="OrthoDB" id="5292899at2"/>
<dbReference type="KEGG" id="fop:FNB79_10405"/>
<dbReference type="InterPro" id="IPR036761">
    <property type="entry name" value="TTHA0802/YceI-like_sf"/>
</dbReference>
<dbReference type="SUPFAM" id="SSF101874">
    <property type="entry name" value="YceI-like"/>
    <property type="match status" value="1"/>
</dbReference>
<accession>A0A516GS61</accession>
<dbReference type="PROSITE" id="PS51257">
    <property type="entry name" value="PROKAR_LIPOPROTEIN"/>
    <property type="match status" value="1"/>
</dbReference>
<evidence type="ECO:0000313" key="2">
    <source>
        <dbReference type="EMBL" id="QDO94353.1"/>
    </source>
</evidence>
<dbReference type="EMBL" id="CP041637">
    <property type="protein sequence ID" value="QDO94353.1"/>
    <property type="molecule type" value="Genomic_DNA"/>
</dbReference>